<dbReference type="AlphaFoldDB" id="A0A0F9EBL0"/>
<feature type="non-terminal residue" evidence="2">
    <location>
        <position position="1"/>
    </location>
</feature>
<organism evidence="2">
    <name type="scientific">marine sediment metagenome</name>
    <dbReference type="NCBI Taxonomy" id="412755"/>
    <lineage>
        <taxon>unclassified sequences</taxon>
        <taxon>metagenomes</taxon>
        <taxon>ecological metagenomes</taxon>
    </lineage>
</organism>
<reference evidence="2" key="1">
    <citation type="journal article" date="2015" name="Nature">
        <title>Complex archaea that bridge the gap between prokaryotes and eukaryotes.</title>
        <authorList>
            <person name="Spang A."/>
            <person name="Saw J.H."/>
            <person name="Jorgensen S.L."/>
            <person name="Zaremba-Niedzwiedzka K."/>
            <person name="Martijn J."/>
            <person name="Lind A.E."/>
            <person name="van Eijk R."/>
            <person name="Schleper C."/>
            <person name="Guy L."/>
            <person name="Ettema T.J."/>
        </authorList>
    </citation>
    <scope>NUCLEOTIDE SEQUENCE</scope>
</reference>
<dbReference type="EMBL" id="LAZR01028101">
    <property type="protein sequence ID" value="KKL63626.1"/>
    <property type="molecule type" value="Genomic_DNA"/>
</dbReference>
<accession>A0A0F9EBL0</accession>
<protein>
    <submittedName>
        <fullName evidence="2">Uncharacterized protein</fullName>
    </submittedName>
</protein>
<evidence type="ECO:0000313" key="2">
    <source>
        <dbReference type="EMBL" id="KKL63626.1"/>
    </source>
</evidence>
<proteinExistence type="predicted"/>
<comment type="caution">
    <text evidence="2">The sequence shown here is derived from an EMBL/GenBank/DDBJ whole genome shotgun (WGS) entry which is preliminary data.</text>
</comment>
<feature type="transmembrane region" description="Helical" evidence="1">
    <location>
        <begin position="584"/>
        <end position="606"/>
    </location>
</feature>
<gene>
    <name evidence="2" type="ORF">LCGC14_2173220</name>
</gene>
<evidence type="ECO:0000256" key="1">
    <source>
        <dbReference type="SAM" id="Phobius"/>
    </source>
</evidence>
<name>A0A0F9EBL0_9ZZZZ</name>
<keyword evidence="1" id="KW-1133">Transmembrane helix</keyword>
<sequence length="639" mass="71581">ENHQNIQVNMSKLEIIVLDNSETVLVEGIKVRLTLNGTDNVVTELKTNENGSAVGVINNELTFWYKTNIIYNITLWIASVQYNFKINSSDQYFNPAPLAPTQQNYNYTLKTSSTIIFEIALNLQDYRTQFQNGSLIADTFVNWGDNMSFSVNYTTTNDDELTPWVGDDGTGSTVVCSIKSTIFGNPVLYQKPMNFTGNGIYSIEINSSQFSAGNTGKSYIVIISGEKLAYKKAVDTAFVLTINTLATGMTFHNYTTLGEFSTNEASQYYNDLINVSVKYFDFNSNNPLMADSFTYDWDYGSGSLSPDPLNSGYYTIEIDTSDATNTGNYRIEFTAIRENYTKIENFGFNLNILSRPTSLNGSAGVLYVSENIFIFEKLNFTFEYIDVINDSLVSNADEKSYLLQKLDDDGNPITGSTEIGSLLEDGNNRYILNINTDLRTVGEYSVIVTLNTLNYEHKIAIISVKINKRNFIAQLPAEFHNTTKIVINSGAALRFTLTLTDPDNNSAVVLGANIYLTIKDKIINFTDDDNDGTYTVYVDKIADAFFLPETFTATLTINKQYFTDESIDITIVVKIAETFGFPTFYLLMIIGAIVAVSGSLVTYRVIQQRRIPTFVKKVRKMKKEIKGKKTISESLLYPS</sequence>
<feature type="non-terminal residue" evidence="2">
    <location>
        <position position="639"/>
    </location>
</feature>
<keyword evidence="1" id="KW-0472">Membrane</keyword>
<keyword evidence="1" id="KW-0812">Transmembrane</keyword>